<gene>
    <name evidence="2" type="ORF">LCGC14_1486760</name>
</gene>
<reference evidence="2" key="1">
    <citation type="journal article" date="2015" name="Nature">
        <title>Complex archaea that bridge the gap between prokaryotes and eukaryotes.</title>
        <authorList>
            <person name="Spang A."/>
            <person name="Saw J.H."/>
            <person name="Jorgensen S.L."/>
            <person name="Zaremba-Niedzwiedzka K."/>
            <person name="Martijn J."/>
            <person name="Lind A.E."/>
            <person name="van Eijk R."/>
            <person name="Schleper C."/>
            <person name="Guy L."/>
            <person name="Ettema T.J."/>
        </authorList>
    </citation>
    <scope>NUCLEOTIDE SEQUENCE</scope>
</reference>
<dbReference type="AlphaFoldDB" id="A0A0F9J7X8"/>
<organism evidence="2">
    <name type="scientific">marine sediment metagenome</name>
    <dbReference type="NCBI Taxonomy" id="412755"/>
    <lineage>
        <taxon>unclassified sequences</taxon>
        <taxon>metagenomes</taxon>
        <taxon>ecological metagenomes</taxon>
    </lineage>
</organism>
<keyword evidence="1" id="KW-0812">Transmembrane</keyword>
<protein>
    <submittedName>
        <fullName evidence="2">Uncharacterized protein</fullName>
    </submittedName>
</protein>
<feature type="transmembrane region" description="Helical" evidence="1">
    <location>
        <begin position="37"/>
        <end position="58"/>
    </location>
</feature>
<evidence type="ECO:0000313" key="2">
    <source>
        <dbReference type="EMBL" id="KKM65889.1"/>
    </source>
</evidence>
<proteinExistence type="predicted"/>
<keyword evidence="1" id="KW-0472">Membrane</keyword>
<name>A0A0F9J7X8_9ZZZZ</name>
<comment type="caution">
    <text evidence="2">The sequence shown here is derived from an EMBL/GenBank/DDBJ whole genome shotgun (WGS) entry which is preliminary data.</text>
</comment>
<keyword evidence="1" id="KW-1133">Transmembrane helix</keyword>
<evidence type="ECO:0000256" key="1">
    <source>
        <dbReference type="SAM" id="Phobius"/>
    </source>
</evidence>
<sequence length="65" mass="6631">MIMGLILAVIGVYIGVALLPGINDTVATITTPTFDSGVAGLINVILIVVAAMIIFMVVKAMGDQA</sequence>
<accession>A0A0F9J7X8</accession>
<dbReference type="EMBL" id="LAZR01010640">
    <property type="protein sequence ID" value="KKM65889.1"/>
    <property type="molecule type" value="Genomic_DNA"/>
</dbReference>